<comment type="subcellular location">
    <subcellularLocation>
        <location evidence="1">Secreted</location>
    </subcellularLocation>
</comment>
<dbReference type="GO" id="GO:0050482">
    <property type="term" value="P:arachidonate secretion"/>
    <property type="evidence" value="ECO:0007669"/>
    <property type="project" value="InterPro"/>
</dbReference>
<dbReference type="Pfam" id="PF06951">
    <property type="entry name" value="PLA2G12"/>
    <property type="match status" value="1"/>
</dbReference>
<protein>
    <recommendedName>
        <fullName evidence="5">Phospholipase A2 domain-containing protein</fullName>
    </recommendedName>
</protein>
<evidence type="ECO:0008006" key="5">
    <source>
        <dbReference type="Google" id="ProtNLM"/>
    </source>
</evidence>
<dbReference type="GO" id="GO:0006644">
    <property type="term" value="P:phospholipid metabolic process"/>
    <property type="evidence" value="ECO:0007669"/>
    <property type="project" value="InterPro"/>
</dbReference>
<dbReference type="EMBL" id="HACG01005537">
    <property type="protein sequence ID" value="CEK52402.1"/>
    <property type="molecule type" value="Transcribed_RNA"/>
</dbReference>
<dbReference type="GO" id="GO:0005509">
    <property type="term" value="F:calcium ion binding"/>
    <property type="evidence" value="ECO:0007669"/>
    <property type="project" value="InterPro"/>
</dbReference>
<dbReference type="GO" id="GO:0005576">
    <property type="term" value="C:extracellular region"/>
    <property type="evidence" value="ECO:0007669"/>
    <property type="project" value="UniProtKB-SubCell"/>
</dbReference>
<evidence type="ECO:0000256" key="2">
    <source>
        <dbReference type="ARBA" id="ARBA00022525"/>
    </source>
</evidence>
<dbReference type="PANTHER" id="PTHR12824">
    <property type="entry name" value="GROUP XII SECRETORY PHOSPHOLIPASE A2 FAMILY MEMBER"/>
    <property type="match status" value="1"/>
</dbReference>
<dbReference type="GO" id="GO:0004623">
    <property type="term" value="F:phospholipase A2 activity"/>
    <property type="evidence" value="ECO:0007669"/>
    <property type="project" value="InterPro"/>
</dbReference>
<keyword evidence="3" id="KW-0732">Signal</keyword>
<dbReference type="PANTHER" id="PTHR12824:SF8">
    <property type="entry name" value="GXIVSPLA2, ISOFORM A"/>
    <property type="match status" value="1"/>
</dbReference>
<evidence type="ECO:0000256" key="1">
    <source>
        <dbReference type="ARBA" id="ARBA00004613"/>
    </source>
</evidence>
<organism evidence="4">
    <name type="scientific">Arion vulgaris</name>
    <dbReference type="NCBI Taxonomy" id="1028688"/>
    <lineage>
        <taxon>Eukaryota</taxon>
        <taxon>Metazoa</taxon>
        <taxon>Spiralia</taxon>
        <taxon>Lophotrochozoa</taxon>
        <taxon>Mollusca</taxon>
        <taxon>Gastropoda</taxon>
        <taxon>Heterobranchia</taxon>
        <taxon>Euthyneura</taxon>
        <taxon>Panpulmonata</taxon>
        <taxon>Eupulmonata</taxon>
        <taxon>Stylommatophora</taxon>
        <taxon>Helicina</taxon>
        <taxon>Arionoidea</taxon>
        <taxon>Arionidae</taxon>
        <taxon>Arion</taxon>
    </lineage>
</organism>
<reference evidence="4" key="1">
    <citation type="submission" date="2014-12" db="EMBL/GenBank/DDBJ databases">
        <title>Insight into the proteome of Arion vulgaris.</title>
        <authorList>
            <person name="Aradska J."/>
            <person name="Bulat T."/>
            <person name="Smidak R."/>
            <person name="Sarate P."/>
            <person name="Gangsoo J."/>
            <person name="Sialana F."/>
            <person name="Bilban M."/>
            <person name="Lubec G."/>
        </authorList>
    </citation>
    <scope>NUCLEOTIDE SEQUENCE</scope>
    <source>
        <tissue evidence="4">Skin</tissue>
    </source>
</reference>
<dbReference type="Gene3D" id="1.20.90.10">
    <property type="entry name" value="Phospholipase A2 domain"/>
    <property type="match status" value="1"/>
</dbReference>
<dbReference type="GO" id="GO:0016042">
    <property type="term" value="P:lipid catabolic process"/>
    <property type="evidence" value="ECO:0007669"/>
    <property type="project" value="InterPro"/>
</dbReference>
<keyword evidence="2" id="KW-0964">Secreted</keyword>
<proteinExistence type="predicted"/>
<evidence type="ECO:0000313" key="4">
    <source>
        <dbReference type="EMBL" id="CEK52402.1"/>
    </source>
</evidence>
<feature type="chain" id="PRO_5002110756" description="Phospholipase A2 domain-containing protein" evidence="3">
    <location>
        <begin position="31"/>
        <end position="188"/>
    </location>
</feature>
<dbReference type="AlphaFoldDB" id="A0A0B6Y7T9"/>
<sequence length="188" mass="20870">MYKKSASSIVLCPMTHALLSLLCFITAVYGNGYFSDGIGDILNVVQNTLGDIQNYVGERDGCIFTCPNGSKPKRNLRHIASSNGCGAFGYQLDQYLSNEELTECCHEHDFCYDTCNKSKKACDNSFKECMNKLCRKMKKVVPKDVYEGCKSGADMMYAATVALGCKPYKDSQEKACLCEPSQKPLREL</sequence>
<dbReference type="InterPro" id="IPR033113">
    <property type="entry name" value="PLA2_histidine"/>
</dbReference>
<evidence type="ECO:0000256" key="3">
    <source>
        <dbReference type="SAM" id="SignalP"/>
    </source>
</evidence>
<feature type="signal peptide" evidence="3">
    <location>
        <begin position="1"/>
        <end position="30"/>
    </location>
</feature>
<dbReference type="InterPro" id="IPR036444">
    <property type="entry name" value="PLipase_A2_dom_sf"/>
</dbReference>
<accession>A0A0B6Y7T9</accession>
<dbReference type="SUPFAM" id="SSF48619">
    <property type="entry name" value="Phospholipase A2, PLA2"/>
    <property type="match status" value="1"/>
</dbReference>
<name>A0A0B6Y7T9_9EUPU</name>
<dbReference type="InterPro" id="IPR010711">
    <property type="entry name" value="PLA2G12"/>
</dbReference>
<gene>
    <name evidence="4" type="primary">ORF16645</name>
</gene>
<dbReference type="PROSITE" id="PS00118">
    <property type="entry name" value="PA2_HIS"/>
    <property type="match status" value="1"/>
</dbReference>